<protein>
    <submittedName>
        <fullName evidence="1">Uncharacterized protein</fullName>
    </submittedName>
</protein>
<reference evidence="1 2" key="1">
    <citation type="submission" date="2020-08" db="EMBL/GenBank/DDBJ databases">
        <title>Sequencing the genomes of 1000 actinobacteria strains.</title>
        <authorList>
            <person name="Klenk H.-P."/>
        </authorList>
    </citation>
    <scope>NUCLEOTIDE SEQUENCE [LARGE SCALE GENOMIC DNA]</scope>
    <source>
        <strain evidence="1 2">DSM 45272</strain>
    </source>
</reference>
<name>A0A841BI23_9PSEU</name>
<keyword evidence="2" id="KW-1185">Reference proteome</keyword>
<evidence type="ECO:0000313" key="2">
    <source>
        <dbReference type="Proteomes" id="UP000580861"/>
    </source>
</evidence>
<dbReference type="Proteomes" id="UP000580861">
    <property type="component" value="Unassembled WGS sequence"/>
</dbReference>
<comment type="caution">
    <text evidence="1">The sequence shown here is derived from an EMBL/GenBank/DDBJ whole genome shotgun (WGS) entry which is preliminary data.</text>
</comment>
<proteinExistence type="predicted"/>
<dbReference type="RefSeq" id="WP_184905042.1">
    <property type="nucleotide sequence ID" value="NZ_JACHMX010000001.1"/>
</dbReference>
<sequence>MADLQSGERRVRDAVEVDVSPAQVAGKVDKAGVARDQCRLVQDVRAGGQAAAVGVSGGAGDVGDLLNPLGQ</sequence>
<evidence type="ECO:0000313" key="1">
    <source>
        <dbReference type="EMBL" id="MBB5858273.1"/>
    </source>
</evidence>
<dbReference type="EMBL" id="JACHMX010000001">
    <property type="protein sequence ID" value="MBB5858273.1"/>
    <property type="molecule type" value="Genomic_DNA"/>
</dbReference>
<gene>
    <name evidence="1" type="ORF">HDA45_008360</name>
</gene>
<accession>A0A841BI23</accession>
<dbReference type="AlphaFoldDB" id="A0A841BI23"/>
<organism evidence="1 2">
    <name type="scientific">Amycolatopsis umgeniensis</name>
    <dbReference type="NCBI Taxonomy" id="336628"/>
    <lineage>
        <taxon>Bacteria</taxon>
        <taxon>Bacillati</taxon>
        <taxon>Actinomycetota</taxon>
        <taxon>Actinomycetes</taxon>
        <taxon>Pseudonocardiales</taxon>
        <taxon>Pseudonocardiaceae</taxon>
        <taxon>Amycolatopsis</taxon>
    </lineage>
</organism>